<dbReference type="GO" id="GO:0005736">
    <property type="term" value="C:RNA polymerase I complex"/>
    <property type="evidence" value="ECO:0007669"/>
    <property type="project" value="TreeGrafter"/>
</dbReference>
<dbReference type="PANTHER" id="PTHR10535">
    <property type="entry name" value="DNA-DIRECTED RNA POLYMERASES I, II, AND III SUBUNIT RPABC1"/>
    <property type="match status" value="1"/>
</dbReference>
<dbReference type="GO" id="GO:0003899">
    <property type="term" value="F:DNA-directed RNA polymerase activity"/>
    <property type="evidence" value="ECO:0007669"/>
    <property type="project" value="InterPro"/>
</dbReference>
<dbReference type="GO" id="GO:0003677">
    <property type="term" value="F:DNA binding"/>
    <property type="evidence" value="ECO:0007669"/>
    <property type="project" value="InterPro"/>
</dbReference>
<reference evidence="3" key="1">
    <citation type="journal article" date="2020" name="Nature">
        <title>Giant virus diversity and host interactions through global metagenomics.</title>
        <authorList>
            <person name="Schulz F."/>
            <person name="Roux S."/>
            <person name="Paez-Espino D."/>
            <person name="Jungbluth S."/>
            <person name="Walsh D.A."/>
            <person name="Denef V.J."/>
            <person name="McMahon K.D."/>
            <person name="Konstantinidis K.T."/>
            <person name="Eloe-Fadrosh E.A."/>
            <person name="Kyrpides N.C."/>
            <person name="Woyke T."/>
        </authorList>
    </citation>
    <scope>NUCLEOTIDE SEQUENCE</scope>
    <source>
        <strain evidence="3">GVMAG-M-3300009151-35</strain>
    </source>
</reference>
<dbReference type="GO" id="GO:0042797">
    <property type="term" value="P:tRNA transcription by RNA polymerase III"/>
    <property type="evidence" value="ECO:0007669"/>
    <property type="project" value="TreeGrafter"/>
</dbReference>
<accession>A0A6C0EN20</accession>
<evidence type="ECO:0000256" key="1">
    <source>
        <dbReference type="ARBA" id="ARBA00023163"/>
    </source>
</evidence>
<dbReference type="GO" id="GO:0005666">
    <property type="term" value="C:RNA polymerase III complex"/>
    <property type="evidence" value="ECO:0007669"/>
    <property type="project" value="TreeGrafter"/>
</dbReference>
<dbReference type="GO" id="GO:0006362">
    <property type="term" value="P:transcription elongation by RNA polymerase I"/>
    <property type="evidence" value="ECO:0007669"/>
    <property type="project" value="TreeGrafter"/>
</dbReference>
<dbReference type="Gene3D" id="3.90.940.20">
    <property type="entry name" value="RPB5-like RNA polymerase subunit"/>
    <property type="match status" value="1"/>
</dbReference>
<feature type="domain" description="RNA polymerase subunit H/Rpb5 C-terminal" evidence="2">
    <location>
        <begin position="136"/>
        <end position="209"/>
    </location>
</feature>
<dbReference type="AlphaFoldDB" id="A0A6C0EN20"/>
<dbReference type="Pfam" id="PF01191">
    <property type="entry name" value="RNA_pol_Rpb5_C"/>
    <property type="match status" value="1"/>
</dbReference>
<dbReference type="EMBL" id="MN738902">
    <property type="protein sequence ID" value="QHT30576.1"/>
    <property type="molecule type" value="Genomic_DNA"/>
</dbReference>
<sequence>MEIDRAIENLKAMLKKLRNEDIADIEEQEHNIDRQEFYNETTPIYFNTDVTTVIFALTKKLRQDIIEELKKNKTNIDTIITDSKTDNKYNGKYNIILIFGNDILTTPTVTQLNLIDKVLQKKKGMLQFFQLNELQFNPTEHQLVPPHRKLNPQESTDIMTKYLIKSKLQMPIIPKTDVIAKWLGLKQGEIVEITRHNENSGKSYYYRCCI</sequence>
<proteinExistence type="predicted"/>
<dbReference type="InterPro" id="IPR000783">
    <property type="entry name" value="RNA_pol_subH/Rpb5_C"/>
</dbReference>
<evidence type="ECO:0000259" key="2">
    <source>
        <dbReference type="Pfam" id="PF01191"/>
    </source>
</evidence>
<organism evidence="3">
    <name type="scientific">viral metagenome</name>
    <dbReference type="NCBI Taxonomy" id="1070528"/>
    <lineage>
        <taxon>unclassified sequences</taxon>
        <taxon>metagenomes</taxon>
        <taxon>organismal metagenomes</taxon>
    </lineage>
</organism>
<dbReference type="SUPFAM" id="SSF55287">
    <property type="entry name" value="RPB5-like RNA polymerase subunit"/>
    <property type="match status" value="1"/>
</dbReference>
<name>A0A6C0EN20_9ZZZZ</name>
<dbReference type="GO" id="GO:0006366">
    <property type="term" value="P:transcription by RNA polymerase II"/>
    <property type="evidence" value="ECO:0007669"/>
    <property type="project" value="TreeGrafter"/>
</dbReference>
<dbReference type="PANTHER" id="PTHR10535:SF0">
    <property type="entry name" value="DNA-DIRECTED RNA POLYMERASES I, II, AND III SUBUNIT RPABC1"/>
    <property type="match status" value="1"/>
</dbReference>
<dbReference type="InterPro" id="IPR035913">
    <property type="entry name" value="RPB5-like_sf"/>
</dbReference>
<evidence type="ECO:0000313" key="3">
    <source>
        <dbReference type="EMBL" id="QHT30576.1"/>
    </source>
</evidence>
<protein>
    <recommendedName>
        <fullName evidence="2">RNA polymerase subunit H/Rpb5 C-terminal domain-containing protein</fullName>
    </recommendedName>
</protein>
<keyword evidence="1" id="KW-0804">Transcription</keyword>
<dbReference type="InterPro" id="IPR014381">
    <property type="entry name" value="Arch_Rpo5/euc_Rpb5"/>
</dbReference>
<dbReference type="GO" id="GO:0005665">
    <property type="term" value="C:RNA polymerase II, core complex"/>
    <property type="evidence" value="ECO:0007669"/>
    <property type="project" value="TreeGrafter"/>
</dbReference>